<dbReference type="InterPro" id="IPR002044">
    <property type="entry name" value="CBM20"/>
</dbReference>
<evidence type="ECO:0000256" key="2">
    <source>
        <dbReference type="ARBA" id="ARBA00024012"/>
    </source>
</evidence>
<dbReference type="STRING" id="1676925.ENSPKIP00000025046"/>
<evidence type="ECO:0000256" key="3">
    <source>
        <dbReference type="ARBA" id="ARBA00053886"/>
    </source>
</evidence>
<dbReference type="PANTHER" id="PTHR15048:SF0">
    <property type="entry name" value="STARCH-BINDING DOMAIN-CONTAINING PROTEIN 1"/>
    <property type="match status" value="1"/>
</dbReference>
<dbReference type="PROSITE" id="PS51166">
    <property type="entry name" value="CBM20"/>
    <property type="match status" value="1"/>
</dbReference>
<sequence>MKDRQNKQVIFNGKELNSLLLVAESYKIPIAVGCLVIFTVFAAFFILRILRIQRVKQNTSAGIESSLTEKTKKVVRQKKNRRNAKSKGKRREPVSKIPNFEEGSSLDVSPGSQHEDGRPTAESKADSLLEFNKNIDCDGSHEQVSGNQNENLNDGSLTLDDQLELNSYRESMHAKVSKDNVNEFVESQMDIQGCCVDCYEHKSQEDEDNVEFIYKKSLKDENPRNNQEHIADGSQSDMKKEQEMEPLKADMTCAEVTYKKMKICAMGLAMKDCHEGLSNGCQGPSISEQQCSDLPNGMHVKRHYEEEMVIQRERKCDKEKNGQAIIETEIKNDTTINSQENASVCHPSKNSQNLSDFLNDMHRDKGEDDHYETENNTPNLKCAKVICENSAEKYVETQMTNHSTTDMKSTEETTNNHKRTDLSNAENKTDVLRSSLNDLPGGAYQEFEKKPLNNSRSSLIQFESLLKSKSVGTVQPMSHTVKVSFCVHYVTHSPSEGLAVTGNKNELGSWKSFIQLQQEKGGYWSNTIVLPVDSHVEWKFVLVENGKISLWEECGNRSFFTGQDEEIHLHKCWGHV</sequence>
<dbReference type="Ensembl" id="ENSPKIT00000005768.1">
    <property type="protein sequence ID" value="ENSPKIP00000025046.1"/>
    <property type="gene ID" value="ENSPKIG00000008064.1"/>
</dbReference>
<evidence type="ECO:0000259" key="11">
    <source>
        <dbReference type="PROSITE" id="PS51166"/>
    </source>
</evidence>
<dbReference type="GO" id="GO:0061723">
    <property type="term" value="P:glycophagy"/>
    <property type="evidence" value="ECO:0007669"/>
    <property type="project" value="UniProtKB-ARBA"/>
</dbReference>
<evidence type="ECO:0000256" key="7">
    <source>
        <dbReference type="ARBA" id="ARBA00075794"/>
    </source>
</evidence>
<dbReference type="AlphaFoldDB" id="A0A3B3S4T0"/>
<dbReference type="GeneTree" id="ENSGT00940000175255"/>
<dbReference type="CTD" id="8987"/>
<feature type="compositionally biased region" description="Basic and acidic residues" evidence="9">
    <location>
        <begin position="408"/>
        <end position="425"/>
    </location>
</feature>
<feature type="compositionally biased region" description="Basic and acidic residues" evidence="9">
    <location>
        <begin position="113"/>
        <end position="124"/>
    </location>
</feature>
<name>A0A3B3S4T0_9TELE</name>
<dbReference type="Proteomes" id="UP000261540">
    <property type="component" value="Unplaced"/>
</dbReference>
<proteinExistence type="predicted"/>
<dbReference type="Pfam" id="PF00686">
    <property type="entry name" value="CBM_20"/>
    <property type="match status" value="1"/>
</dbReference>
<dbReference type="FunFam" id="2.60.40.10:FF:000552">
    <property type="entry name" value="Related to glucoamylase"/>
    <property type="match status" value="1"/>
</dbReference>
<dbReference type="InterPro" id="IPR013783">
    <property type="entry name" value="Ig-like_fold"/>
</dbReference>
<feature type="transmembrane region" description="Helical" evidence="10">
    <location>
        <begin position="28"/>
        <end position="50"/>
    </location>
</feature>
<reference evidence="12" key="2">
    <citation type="submission" date="2025-09" db="UniProtKB">
        <authorList>
            <consortium name="Ensembl"/>
        </authorList>
    </citation>
    <scope>IDENTIFICATION</scope>
</reference>
<feature type="region of interest" description="Disordered" evidence="9">
    <location>
        <begin position="69"/>
        <end position="124"/>
    </location>
</feature>
<dbReference type="GO" id="GO:0005789">
    <property type="term" value="C:endoplasmic reticulum membrane"/>
    <property type="evidence" value="ECO:0007669"/>
    <property type="project" value="UniProtKB-SubCell"/>
</dbReference>
<dbReference type="GeneID" id="111852613"/>
<comment type="function">
    <text evidence="3">Acts as a cargo receptor for glycogen. Delivers its cargo to an autophagic pathway called glycophagy, resulting in the transport of glycogen to lysosomes.</text>
</comment>
<evidence type="ECO:0000256" key="5">
    <source>
        <dbReference type="ARBA" id="ARBA00062412"/>
    </source>
</evidence>
<feature type="region of interest" description="Disordered" evidence="9">
    <location>
        <begin position="217"/>
        <end position="241"/>
    </location>
</feature>
<dbReference type="RefSeq" id="XP_023684502.1">
    <property type="nucleotide sequence ID" value="XM_023828734.2"/>
</dbReference>
<dbReference type="KEGG" id="pki:111852613"/>
<feature type="compositionally biased region" description="Basic residues" evidence="9">
    <location>
        <begin position="73"/>
        <end position="90"/>
    </location>
</feature>
<comment type="subunit">
    <text evidence="5">Interacts with the ATG8 family proteins GABARAP and GABARAPL1. Interacts with several glycogen-associated proteins, such as GYS2 (liver glycogen synthase), GDE (glycogen debranching enzyme), GBE1 (glycogen branching enzyme 1) and EPM2A (Laforin).</text>
</comment>
<dbReference type="PANTHER" id="PTHR15048">
    <property type="entry name" value="STARCH-BINDING DOMAIN-CONTAINING PROTEIN 1"/>
    <property type="match status" value="1"/>
</dbReference>
<keyword evidence="10" id="KW-1133">Transmembrane helix</keyword>
<protein>
    <recommendedName>
        <fullName evidence="6">Starch-binding domain-containing protein 1</fullName>
    </recommendedName>
    <alternativeName>
        <fullName evidence="7">Genethonin-1</fullName>
    </alternativeName>
    <alternativeName>
        <fullName evidence="8">Glycophagy cargo receptor stbd1</fullName>
    </alternativeName>
</protein>
<dbReference type="OrthoDB" id="6123450at2759"/>
<evidence type="ECO:0000256" key="1">
    <source>
        <dbReference type="ARBA" id="ARBA00004643"/>
    </source>
</evidence>
<dbReference type="InterPro" id="IPR013784">
    <property type="entry name" value="Carb-bd-like_fold"/>
</dbReference>
<keyword evidence="10" id="KW-0472">Membrane</keyword>
<feature type="domain" description="CBM20" evidence="11">
    <location>
        <begin position="475"/>
        <end position="575"/>
    </location>
</feature>
<dbReference type="GO" id="GO:0034045">
    <property type="term" value="C:phagophore assembly site membrane"/>
    <property type="evidence" value="ECO:0007669"/>
    <property type="project" value="UniProtKB-SubCell"/>
</dbReference>
<evidence type="ECO:0000256" key="8">
    <source>
        <dbReference type="ARBA" id="ARBA00076001"/>
    </source>
</evidence>
<evidence type="ECO:0000256" key="4">
    <source>
        <dbReference type="ARBA" id="ARBA00060405"/>
    </source>
</evidence>
<dbReference type="GO" id="GO:2001070">
    <property type="term" value="F:starch binding"/>
    <property type="evidence" value="ECO:0007669"/>
    <property type="project" value="InterPro"/>
</dbReference>
<evidence type="ECO:0000256" key="6">
    <source>
        <dbReference type="ARBA" id="ARBA00073038"/>
    </source>
</evidence>
<dbReference type="SMART" id="SM01065">
    <property type="entry name" value="CBM_2"/>
    <property type="match status" value="1"/>
</dbReference>
<keyword evidence="10" id="KW-0812">Transmembrane</keyword>
<evidence type="ECO:0000256" key="9">
    <source>
        <dbReference type="SAM" id="MobiDB-lite"/>
    </source>
</evidence>
<dbReference type="Gene3D" id="2.60.40.10">
    <property type="entry name" value="Immunoglobulins"/>
    <property type="match status" value="1"/>
</dbReference>
<dbReference type="SUPFAM" id="SSF49452">
    <property type="entry name" value="Starch-binding domain-like"/>
    <property type="match status" value="1"/>
</dbReference>
<dbReference type="GO" id="GO:0030315">
    <property type="term" value="C:T-tubule"/>
    <property type="evidence" value="ECO:0007669"/>
    <property type="project" value="UniProtKB-SubCell"/>
</dbReference>
<evidence type="ECO:0000256" key="10">
    <source>
        <dbReference type="SAM" id="Phobius"/>
    </source>
</evidence>
<evidence type="ECO:0000313" key="13">
    <source>
        <dbReference type="Proteomes" id="UP000261540"/>
    </source>
</evidence>
<evidence type="ECO:0000313" key="12">
    <source>
        <dbReference type="Ensembl" id="ENSPKIP00000025046.1"/>
    </source>
</evidence>
<keyword evidence="13" id="KW-1185">Reference proteome</keyword>
<organism evidence="12 13">
    <name type="scientific">Paramormyrops kingsleyae</name>
    <dbReference type="NCBI Taxonomy" id="1676925"/>
    <lineage>
        <taxon>Eukaryota</taxon>
        <taxon>Metazoa</taxon>
        <taxon>Chordata</taxon>
        <taxon>Craniata</taxon>
        <taxon>Vertebrata</taxon>
        <taxon>Euteleostomi</taxon>
        <taxon>Actinopterygii</taxon>
        <taxon>Neopterygii</taxon>
        <taxon>Teleostei</taxon>
        <taxon>Osteoglossocephala</taxon>
        <taxon>Osteoglossomorpha</taxon>
        <taxon>Osteoglossiformes</taxon>
        <taxon>Mormyridae</taxon>
        <taxon>Paramormyrops</taxon>
    </lineage>
</organism>
<accession>A0A3B3S4T0</accession>
<feature type="region of interest" description="Disordered" evidence="9">
    <location>
        <begin position="400"/>
        <end position="425"/>
    </location>
</feature>
<reference evidence="12" key="1">
    <citation type="submission" date="2025-08" db="UniProtKB">
        <authorList>
            <consortium name="Ensembl"/>
        </authorList>
    </citation>
    <scope>IDENTIFICATION</scope>
</reference>
<comment type="subcellular location">
    <subcellularLocation>
        <location evidence="2">Cell membrane</location>
        <location evidence="2">Sarcolemma</location>
        <location evidence="2">T-tubule</location>
    </subcellularLocation>
    <subcellularLocation>
        <location evidence="1">Endoplasmic reticulum membrane</location>
        <topology evidence="1">Single-pass type III membrane protein</topology>
    </subcellularLocation>
    <subcellularLocation>
        <location evidence="4">Preautophagosomal structure membrane</location>
        <topology evidence="4">Single-pass type III membrane protein</topology>
    </subcellularLocation>
</comment>